<dbReference type="InterPro" id="IPR001193">
    <property type="entry name" value="MBTPS2"/>
</dbReference>
<keyword evidence="3" id="KW-1185">Reference proteome</keyword>
<feature type="transmembrane region" description="Helical" evidence="1">
    <location>
        <begin position="334"/>
        <end position="360"/>
    </location>
</feature>
<feature type="transmembrane region" description="Helical" evidence="1">
    <location>
        <begin position="173"/>
        <end position="201"/>
    </location>
</feature>
<feature type="transmembrane region" description="Helical" evidence="1">
    <location>
        <begin position="131"/>
        <end position="153"/>
    </location>
</feature>
<keyword evidence="2" id="KW-0482">Metalloprotease</keyword>
<feature type="transmembrane region" description="Helical" evidence="1">
    <location>
        <begin position="236"/>
        <end position="258"/>
    </location>
</feature>
<dbReference type="InterPro" id="IPR049694">
    <property type="entry name" value="Daptide_HExxH"/>
</dbReference>
<keyword evidence="1" id="KW-0812">Transmembrane</keyword>
<comment type="caution">
    <text evidence="2">The sequence shown here is derived from an EMBL/GenBank/DDBJ whole genome shotgun (WGS) entry which is preliminary data.</text>
</comment>
<dbReference type="Proteomes" id="UP001595955">
    <property type="component" value="Unassembled WGS sequence"/>
</dbReference>
<protein>
    <submittedName>
        <fullName evidence="2">Daptide biosynthesis intramembrane metalloprotease</fullName>
    </submittedName>
</protein>
<evidence type="ECO:0000313" key="3">
    <source>
        <dbReference type="Proteomes" id="UP001595955"/>
    </source>
</evidence>
<name>A0ABV9DBX6_9MICO</name>
<dbReference type="EMBL" id="JBHSGF010000009">
    <property type="protein sequence ID" value="MFC4556166.1"/>
    <property type="molecule type" value="Genomic_DNA"/>
</dbReference>
<keyword evidence="2" id="KW-0378">Hydrolase</keyword>
<gene>
    <name evidence="2" type="primary">mpaP</name>
    <name evidence="2" type="ORF">ACFO3F_12980</name>
</gene>
<feature type="transmembrane region" description="Helical" evidence="1">
    <location>
        <begin position="270"/>
        <end position="289"/>
    </location>
</feature>
<keyword evidence="1" id="KW-1133">Transmembrane helix</keyword>
<dbReference type="PANTHER" id="PTHR13325">
    <property type="entry name" value="PROTEASE M50 MEMBRANE-BOUND TRANSCRIPTION FACTOR SITE 2 PROTEASE"/>
    <property type="match status" value="1"/>
</dbReference>
<keyword evidence="2" id="KW-0645">Protease</keyword>
<sequence length="548" mass="57546">MRRTAAAPVLPDPSHLQRPRLAEDVVLHPPSADGTPWIVQKGSHTYLRLATDLADLMREMDGRADHAGLAEALGPRWSADLVGEAVGMLAGKGMLDDGSAPPAQRRVRFLGAHRIQLTVLRPDRLFDALRPLIAVLGSRSAIAVGLAVSVLGAGTLALRAEDVARALGTPLPFAAYFAVAMGYLLTTCVHELSHGAVLAMFGGRPTRMGVMLFYFTPAFFCDVTDGWRLPRRDQRVAVALAGIGVQSVVAGVAALAAASLPLGPTAQSTAYVFAATTYVACLMNLLPFIKLDGYLALMSHLDLPHLREKAMGDARSWLGATLFGARRRRDLPQWWWAVPFGLASMAMPVYIVVTLLLILADLLLGLGTAGAAAVLLVAGGALAYVLVGGARLQREALQAHAPRWRTWTVSAGLLLTAAAAAAVVPVPASVQGGYVVHEGQAYVVLPSRAGDVTVGDPVELYRMGLVTSTEVGRATVAGTEPVTVQAPIEAFLPITAEGLTLPAAGYPVTIDGPLPEHAGSARVALGTVPGWRWLTDTYLAPLGIGGAQ</sequence>
<feature type="transmembrane region" description="Helical" evidence="1">
    <location>
        <begin position="407"/>
        <end position="428"/>
    </location>
</feature>
<dbReference type="GO" id="GO:0008237">
    <property type="term" value="F:metallopeptidase activity"/>
    <property type="evidence" value="ECO:0007669"/>
    <property type="project" value="UniProtKB-KW"/>
</dbReference>
<accession>A0ABV9DBX6</accession>
<dbReference type="RefSeq" id="WP_122824608.1">
    <property type="nucleotide sequence ID" value="NZ_CP033325.1"/>
</dbReference>
<organism evidence="2 3">
    <name type="scientific">Georgenia faecalis</name>
    <dbReference type="NCBI Taxonomy" id="2483799"/>
    <lineage>
        <taxon>Bacteria</taxon>
        <taxon>Bacillati</taxon>
        <taxon>Actinomycetota</taxon>
        <taxon>Actinomycetes</taxon>
        <taxon>Micrococcales</taxon>
        <taxon>Bogoriellaceae</taxon>
        <taxon>Georgenia</taxon>
    </lineage>
</organism>
<keyword evidence="1" id="KW-0472">Membrane</keyword>
<feature type="transmembrane region" description="Helical" evidence="1">
    <location>
        <begin position="366"/>
        <end position="387"/>
    </location>
</feature>
<evidence type="ECO:0000256" key="1">
    <source>
        <dbReference type="SAM" id="Phobius"/>
    </source>
</evidence>
<dbReference type="PANTHER" id="PTHR13325:SF3">
    <property type="entry name" value="MEMBRANE-BOUND TRANSCRIPTION FACTOR SITE-2 PROTEASE"/>
    <property type="match status" value="1"/>
</dbReference>
<reference evidence="3" key="1">
    <citation type="journal article" date="2019" name="Int. J. Syst. Evol. Microbiol.">
        <title>The Global Catalogue of Microorganisms (GCM) 10K type strain sequencing project: providing services to taxonomists for standard genome sequencing and annotation.</title>
        <authorList>
            <consortium name="The Broad Institute Genomics Platform"/>
            <consortium name="The Broad Institute Genome Sequencing Center for Infectious Disease"/>
            <person name="Wu L."/>
            <person name="Ma J."/>
        </authorList>
    </citation>
    <scope>NUCLEOTIDE SEQUENCE [LARGE SCALE GENOMIC DNA]</scope>
    <source>
        <strain evidence="3">JCM 3369</strain>
    </source>
</reference>
<proteinExistence type="predicted"/>
<dbReference type="NCBIfam" id="NF041824">
    <property type="entry name" value="daptide_HExxH"/>
    <property type="match status" value="1"/>
</dbReference>
<evidence type="ECO:0000313" key="2">
    <source>
        <dbReference type="EMBL" id="MFC4556166.1"/>
    </source>
</evidence>